<dbReference type="RefSeq" id="WP_188418236.1">
    <property type="nucleotide sequence ID" value="NZ_BMDO01000010.1"/>
</dbReference>
<evidence type="ECO:0000313" key="1">
    <source>
        <dbReference type="EMBL" id="GGI52125.1"/>
    </source>
</evidence>
<gene>
    <name evidence="1" type="ORF">GCM10011425_33370</name>
</gene>
<comment type="caution">
    <text evidence="1">The sequence shown here is derived from an EMBL/GenBank/DDBJ whole genome shotgun (WGS) entry which is preliminary data.</text>
</comment>
<accession>A0A917JCV5</accession>
<proteinExistence type="predicted"/>
<organism evidence="1 2">
    <name type="scientific">Mucilaginibacter galii</name>
    <dbReference type="NCBI Taxonomy" id="2005073"/>
    <lineage>
        <taxon>Bacteria</taxon>
        <taxon>Pseudomonadati</taxon>
        <taxon>Bacteroidota</taxon>
        <taxon>Sphingobacteriia</taxon>
        <taxon>Sphingobacteriales</taxon>
        <taxon>Sphingobacteriaceae</taxon>
        <taxon>Mucilaginibacter</taxon>
    </lineage>
</organism>
<sequence length="275" mass="30827">MNGTTSQLLSLITFGNHFLKTGQLPENYYPGNNAFKFCNKTNFLYLDSTPEGGPTENEVAAAPAHWFELLKHEGCKGLKAYYHPSENNPDGTPDHKLAGFVGGGGTWLIETIYSSYSDFWAARWEVTLPDDPESNIWSVSYGRTVANTDTIDFCPDPLQVREGLHNVLTDIQSFAQQHQLTNWADIFKEALDILDGNAPANDWHTDQINVEGYDQSTLQLIYAAMSTHVFGGMGSWNDISFETEEDNQRNNDLSFYLYDYMNRALIAGVNSIKIA</sequence>
<dbReference type="AlphaFoldDB" id="A0A917JCV5"/>
<dbReference type="EMBL" id="BMDO01000010">
    <property type="protein sequence ID" value="GGI52125.1"/>
    <property type="molecule type" value="Genomic_DNA"/>
</dbReference>
<protein>
    <submittedName>
        <fullName evidence="1">Uncharacterized protein</fullName>
    </submittedName>
</protein>
<dbReference type="Proteomes" id="UP000662074">
    <property type="component" value="Unassembled WGS sequence"/>
</dbReference>
<name>A0A917JCV5_9SPHI</name>
<keyword evidence="2" id="KW-1185">Reference proteome</keyword>
<reference evidence="1" key="1">
    <citation type="journal article" date="2014" name="Int. J. Syst. Evol. Microbiol.">
        <title>Complete genome sequence of Corynebacterium casei LMG S-19264T (=DSM 44701T), isolated from a smear-ripened cheese.</title>
        <authorList>
            <consortium name="US DOE Joint Genome Institute (JGI-PGF)"/>
            <person name="Walter F."/>
            <person name="Albersmeier A."/>
            <person name="Kalinowski J."/>
            <person name="Ruckert C."/>
        </authorList>
    </citation>
    <scope>NUCLEOTIDE SEQUENCE</scope>
    <source>
        <strain evidence="1">CCM 8711</strain>
    </source>
</reference>
<reference evidence="1" key="2">
    <citation type="submission" date="2020-09" db="EMBL/GenBank/DDBJ databases">
        <authorList>
            <person name="Sun Q."/>
            <person name="Sedlacek I."/>
        </authorList>
    </citation>
    <scope>NUCLEOTIDE SEQUENCE</scope>
    <source>
        <strain evidence="1">CCM 8711</strain>
    </source>
</reference>
<evidence type="ECO:0000313" key="2">
    <source>
        <dbReference type="Proteomes" id="UP000662074"/>
    </source>
</evidence>